<dbReference type="RefSeq" id="WP_061921279.1">
    <property type="nucleotide sequence ID" value="NZ_CP012669.1"/>
</dbReference>
<keyword evidence="2" id="KW-0540">Nuclease</keyword>
<dbReference type="KEGG" id="aep:AMC99_00055"/>
<dbReference type="InterPro" id="IPR002711">
    <property type="entry name" value="HNH"/>
</dbReference>
<dbReference type="STRING" id="361183.AMC99_00055"/>
<dbReference type="GO" id="GO:0004519">
    <property type="term" value="F:endonuclease activity"/>
    <property type="evidence" value="ECO:0007669"/>
    <property type="project" value="UniProtKB-KW"/>
</dbReference>
<sequence>MLAEKQALIRQEVEEGTGAAICLEEDRSGVQTAIRLWFADLERSHSPIVTLRPTGLRRFEAKLAFGNFAADTIRQMQQASAEELQLARALVASVASSANLKIANGQTTDDWIIDNGSFTIIAEKRGIESRFDDDSVAETCRELVIPVLAAMAELYGYDPIEESAPSDQEALTEGAVKLTVVRRRERNPRNRLLCLRIHGAVCKICSLIPGKLYGDAGAIIEVHHLQPLSLSGDPRPYDPATDLIPLCPNCHRAVHTRRPVPWTPAELRSKLSSD</sequence>
<evidence type="ECO:0000259" key="1">
    <source>
        <dbReference type="SMART" id="SM00507"/>
    </source>
</evidence>
<accession>A0A0M4LSX8</accession>
<reference evidence="2 3" key="1">
    <citation type="submission" date="2015-09" db="EMBL/GenBank/DDBJ databases">
        <title>Complete genome sequence of a benzo[a]pyrene-degrading bacterium Altererythrobacter epoxidivorans CGMCC 1.7731T.</title>
        <authorList>
            <person name="Li Z."/>
            <person name="Cheng H."/>
            <person name="Huo Y."/>
            <person name="Xu X."/>
        </authorList>
    </citation>
    <scope>NUCLEOTIDE SEQUENCE [LARGE SCALE GENOMIC DNA]</scope>
    <source>
        <strain evidence="2 3">CGMCC 1.7731</strain>
    </source>
</reference>
<dbReference type="Gene3D" id="1.10.30.50">
    <property type="match status" value="1"/>
</dbReference>
<dbReference type="PATRIC" id="fig|361183.4.peg.56"/>
<keyword evidence="3" id="KW-1185">Reference proteome</keyword>
<dbReference type="GO" id="GO:0008270">
    <property type="term" value="F:zinc ion binding"/>
    <property type="evidence" value="ECO:0007669"/>
    <property type="project" value="InterPro"/>
</dbReference>
<name>A0A0M4LSX8_9SPHN</name>
<keyword evidence="2" id="KW-0255">Endonuclease</keyword>
<dbReference type="GO" id="GO:0003676">
    <property type="term" value="F:nucleic acid binding"/>
    <property type="evidence" value="ECO:0007669"/>
    <property type="project" value="InterPro"/>
</dbReference>
<proteinExistence type="predicted"/>
<dbReference type="EMBL" id="CP012669">
    <property type="protein sequence ID" value="ALE15371.1"/>
    <property type="molecule type" value="Genomic_DNA"/>
</dbReference>
<protein>
    <submittedName>
        <fullName evidence="2">Hnh endonuclease</fullName>
    </submittedName>
</protein>
<evidence type="ECO:0000313" key="3">
    <source>
        <dbReference type="Proteomes" id="UP000057938"/>
    </source>
</evidence>
<feature type="domain" description="HNH nuclease" evidence="1">
    <location>
        <begin position="189"/>
        <end position="252"/>
    </location>
</feature>
<gene>
    <name evidence="2" type="ORF">AMC99_00055</name>
</gene>
<evidence type="ECO:0000313" key="2">
    <source>
        <dbReference type="EMBL" id="ALE15371.1"/>
    </source>
</evidence>
<dbReference type="InterPro" id="IPR003615">
    <property type="entry name" value="HNH_nuc"/>
</dbReference>
<dbReference type="SMART" id="SM00507">
    <property type="entry name" value="HNHc"/>
    <property type="match status" value="1"/>
</dbReference>
<dbReference type="CDD" id="cd00085">
    <property type="entry name" value="HNHc"/>
    <property type="match status" value="1"/>
</dbReference>
<dbReference type="OrthoDB" id="9802640at2"/>
<organism evidence="2 3">
    <name type="scientific">Altererythrobacter epoxidivorans</name>
    <dbReference type="NCBI Taxonomy" id="361183"/>
    <lineage>
        <taxon>Bacteria</taxon>
        <taxon>Pseudomonadati</taxon>
        <taxon>Pseudomonadota</taxon>
        <taxon>Alphaproteobacteria</taxon>
        <taxon>Sphingomonadales</taxon>
        <taxon>Erythrobacteraceae</taxon>
        <taxon>Altererythrobacter</taxon>
    </lineage>
</organism>
<dbReference type="Pfam" id="PF01844">
    <property type="entry name" value="HNH"/>
    <property type="match status" value="1"/>
</dbReference>
<keyword evidence="2" id="KW-0378">Hydrolase</keyword>
<dbReference type="AlphaFoldDB" id="A0A0M4LSX8"/>
<dbReference type="Proteomes" id="UP000057938">
    <property type="component" value="Chromosome"/>
</dbReference>